<evidence type="ECO:0000313" key="2">
    <source>
        <dbReference type="Proteomes" id="UP000675881"/>
    </source>
</evidence>
<dbReference type="EMBL" id="HG994589">
    <property type="protein sequence ID" value="CAF2794254.1"/>
    <property type="molecule type" value="Genomic_DNA"/>
</dbReference>
<proteinExistence type="predicted"/>
<organism evidence="1 2">
    <name type="scientific">Lepeophtheirus salmonis</name>
    <name type="common">Salmon louse</name>
    <name type="synonym">Caligus salmonis</name>
    <dbReference type="NCBI Taxonomy" id="72036"/>
    <lineage>
        <taxon>Eukaryota</taxon>
        <taxon>Metazoa</taxon>
        <taxon>Ecdysozoa</taxon>
        <taxon>Arthropoda</taxon>
        <taxon>Crustacea</taxon>
        <taxon>Multicrustacea</taxon>
        <taxon>Hexanauplia</taxon>
        <taxon>Copepoda</taxon>
        <taxon>Siphonostomatoida</taxon>
        <taxon>Caligidae</taxon>
        <taxon>Lepeophtheirus</taxon>
    </lineage>
</organism>
<sequence length="113" mass="12989">MKPQDFKDFASVAKHEKYDRVPFTEVKSLLFKLDAPKMLSYKTAFSEDWIAKKILERKLTRHQIQNSLHFKVAEPAIAKPSQGLSPAKKADIRSMLKSMPAGDKEFMSNLVRH</sequence>
<evidence type="ECO:0000313" key="1">
    <source>
        <dbReference type="EMBL" id="CAF2794254.1"/>
    </source>
</evidence>
<dbReference type="Proteomes" id="UP000675881">
    <property type="component" value="Chromosome 10"/>
</dbReference>
<reference evidence="1" key="1">
    <citation type="submission" date="2021-02" db="EMBL/GenBank/DDBJ databases">
        <authorList>
            <person name="Bekaert M."/>
        </authorList>
    </citation>
    <scope>NUCLEOTIDE SEQUENCE</scope>
    <source>
        <strain evidence="1">IoA-00</strain>
    </source>
</reference>
<dbReference type="AlphaFoldDB" id="A0A7R8CJM5"/>
<accession>A0A7R8CJM5</accession>
<protein>
    <submittedName>
        <fullName evidence="1">(salmon louse) hypothetical protein</fullName>
    </submittedName>
</protein>
<name>A0A7R8CJM5_LEPSM</name>
<keyword evidence="2" id="KW-1185">Reference proteome</keyword>
<gene>
    <name evidence="1" type="ORF">LSAA_2457</name>
</gene>